<reference evidence="9" key="1">
    <citation type="journal article" date="2019" name="Int. J. Syst. Evol. Microbiol.">
        <title>The Global Catalogue of Microorganisms (GCM) 10K type strain sequencing project: providing services to taxonomists for standard genome sequencing and annotation.</title>
        <authorList>
            <consortium name="The Broad Institute Genomics Platform"/>
            <consortium name="The Broad Institute Genome Sequencing Center for Infectious Disease"/>
            <person name="Wu L."/>
            <person name="Ma J."/>
        </authorList>
    </citation>
    <scope>NUCLEOTIDE SEQUENCE [LARGE SCALE GENOMIC DNA]</scope>
    <source>
        <strain evidence="9">KCTC 32255</strain>
    </source>
</reference>
<dbReference type="InterPro" id="IPR035952">
    <property type="entry name" value="Rhomboid-like_sf"/>
</dbReference>
<feature type="transmembrane region" description="Helical" evidence="6">
    <location>
        <begin position="195"/>
        <end position="214"/>
    </location>
</feature>
<dbReference type="Pfam" id="PF01694">
    <property type="entry name" value="Rhomboid"/>
    <property type="match status" value="1"/>
</dbReference>
<keyword evidence="4 6" id="KW-0472">Membrane</keyword>
<accession>A0ABW2BYQ8</accession>
<keyword evidence="3 6" id="KW-1133">Transmembrane helix</keyword>
<dbReference type="SUPFAM" id="SSF144091">
    <property type="entry name" value="Rhomboid-like"/>
    <property type="match status" value="1"/>
</dbReference>
<dbReference type="Gene3D" id="1.20.1540.10">
    <property type="entry name" value="Rhomboid-like"/>
    <property type="match status" value="1"/>
</dbReference>
<dbReference type="EC" id="3.4.21.-" evidence="8"/>
<keyword evidence="8" id="KW-0378">Hydrolase</keyword>
<feature type="region of interest" description="Disordered" evidence="5">
    <location>
        <begin position="1"/>
        <end position="33"/>
    </location>
</feature>
<evidence type="ECO:0000313" key="8">
    <source>
        <dbReference type="EMBL" id="MFC6867393.1"/>
    </source>
</evidence>
<dbReference type="EMBL" id="JBHSXX010000001">
    <property type="protein sequence ID" value="MFC6867393.1"/>
    <property type="molecule type" value="Genomic_DNA"/>
</dbReference>
<evidence type="ECO:0000256" key="1">
    <source>
        <dbReference type="ARBA" id="ARBA00004141"/>
    </source>
</evidence>
<dbReference type="GO" id="GO:0006508">
    <property type="term" value="P:proteolysis"/>
    <property type="evidence" value="ECO:0007669"/>
    <property type="project" value="UniProtKB-KW"/>
</dbReference>
<dbReference type="GO" id="GO:0008233">
    <property type="term" value="F:peptidase activity"/>
    <property type="evidence" value="ECO:0007669"/>
    <property type="project" value="UniProtKB-KW"/>
</dbReference>
<proteinExistence type="predicted"/>
<organism evidence="8 9">
    <name type="scientific">Haloechinothrix salitolerans</name>
    <dbReference type="NCBI Taxonomy" id="926830"/>
    <lineage>
        <taxon>Bacteria</taxon>
        <taxon>Bacillati</taxon>
        <taxon>Actinomycetota</taxon>
        <taxon>Actinomycetes</taxon>
        <taxon>Pseudonocardiales</taxon>
        <taxon>Pseudonocardiaceae</taxon>
        <taxon>Haloechinothrix</taxon>
    </lineage>
</organism>
<evidence type="ECO:0000256" key="6">
    <source>
        <dbReference type="SAM" id="Phobius"/>
    </source>
</evidence>
<dbReference type="Proteomes" id="UP001596337">
    <property type="component" value="Unassembled WGS sequence"/>
</dbReference>
<protein>
    <submittedName>
        <fullName evidence="8">Rhomboid family intramembrane serine protease</fullName>
        <ecNumber evidence="8">3.4.21.-</ecNumber>
    </submittedName>
</protein>
<comment type="subcellular location">
    <subcellularLocation>
        <location evidence="1">Membrane</location>
        <topology evidence="1">Multi-pass membrane protein</topology>
    </subcellularLocation>
</comment>
<dbReference type="InterPro" id="IPR022764">
    <property type="entry name" value="Peptidase_S54_rhomboid_dom"/>
</dbReference>
<evidence type="ECO:0000256" key="5">
    <source>
        <dbReference type="SAM" id="MobiDB-lite"/>
    </source>
</evidence>
<feature type="transmembrane region" description="Helical" evidence="6">
    <location>
        <begin position="42"/>
        <end position="61"/>
    </location>
</feature>
<feature type="compositionally biased region" description="Low complexity" evidence="5">
    <location>
        <begin position="224"/>
        <end position="239"/>
    </location>
</feature>
<feature type="region of interest" description="Disordered" evidence="5">
    <location>
        <begin position="224"/>
        <end position="261"/>
    </location>
</feature>
<comment type="caution">
    <text evidence="8">The sequence shown here is derived from an EMBL/GenBank/DDBJ whole genome shotgun (WGS) entry which is preliminary data.</text>
</comment>
<dbReference type="RefSeq" id="WP_345403454.1">
    <property type="nucleotide sequence ID" value="NZ_BAABLA010000114.1"/>
</dbReference>
<evidence type="ECO:0000259" key="7">
    <source>
        <dbReference type="Pfam" id="PF01694"/>
    </source>
</evidence>
<feature type="transmembrane region" description="Helical" evidence="6">
    <location>
        <begin position="170"/>
        <end position="189"/>
    </location>
</feature>
<evidence type="ECO:0000256" key="3">
    <source>
        <dbReference type="ARBA" id="ARBA00022989"/>
    </source>
</evidence>
<feature type="domain" description="Peptidase S54 rhomboid" evidence="7">
    <location>
        <begin position="79"/>
        <end position="216"/>
    </location>
</feature>
<evidence type="ECO:0000256" key="4">
    <source>
        <dbReference type="ARBA" id="ARBA00023136"/>
    </source>
</evidence>
<keyword evidence="9" id="KW-1185">Reference proteome</keyword>
<dbReference type="PANTHER" id="PTHR43066">
    <property type="entry name" value="RHOMBOID-RELATED PROTEIN"/>
    <property type="match status" value="1"/>
</dbReference>
<gene>
    <name evidence="8" type="ORF">ACFQGD_09545</name>
</gene>
<feature type="transmembrane region" description="Helical" evidence="6">
    <location>
        <begin position="115"/>
        <end position="136"/>
    </location>
</feature>
<keyword evidence="8" id="KW-0645">Protease</keyword>
<evidence type="ECO:0000256" key="2">
    <source>
        <dbReference type="ARBA" id="ARBA00022692"/>
    </source>
</evidence>
<sequence>MRSVGSSPLPGSPASEKVVREGTQVPHDRDIGSLRSPLGKSATTMLLVLVVLWAVDVANALGDRRWNFEFGIVGRDPEHLLGIVTAPLLHANAEHLVANGSALFTLGLIAGLYGIWRFLGVVLVVVLLGGFVAWVFAPQGTVSVGASGIVFGLLGYLVARGLVERRPVDIVISLGVGVAFGYHIFSGVVPTEARVAWWAHLTGFLAGIVAAWIFRRRRKTAAADAAASPDAESPAASSALPVRPETDTGSAEESPPGADTR</sequence>
<feature type="transmembrane region" description="Helical" evidence="6">
    <location>
        <begin position="142"/>
        <end position="163"/>
    </location>
</feature>
<evidence type="ECO:0000313" key="9">
    <source>
        <dbReference type="Proteomes" id="UP001596337"/>
    </source>
</evidence>
<name>A0ABW2BYQ8_9PSEU</name>
<keyword evidence="2 6" id="KW-0812">Transmembrane</keyword>